<evidence type="ECO:0000256" key="1">
    <source>
        <dbReference type="ARBA" id="ARBA00003543"/>
    </source>
</evidence>
<keyword evidence="4 10" id="KW-0813">Transport</keyword>
<dbReference type="PANTHER" id="PTHR13822:SF10">
    <property type="entry name" value="ATP SYNTHASE EPSILON CHAIN, CHLOROPLASTIC"/>
    <property type="match status" value="1"/>
</dbReference>
<evidence type="ECO:0000256" key="8">
    <source>
        <dbReference type="ARBA" id="ARBA00023196"/>
    </source>
</evidence>
<keyword evidence="8 10" id="KW-0139">CF(1)</keyword>
<keyword evidence="7 10" id="KW-0472">Membrane</keyword>
<name>A0A9P2W3H2_BARTA</name>
<organism evidence="13 14">
    <name type="scientific">Bartonella taylorii 8TBB</name>
    <dbReference type="NCBI Taxonomy" id="1094560"/>
    <lineage>
        <taxon>Bacteria</taxon>
        <taxon>Pseudomonadati</taxon>
        <taxon>Pseudomonadota</taxon>
        <taxon>Alphaproteobacteria</taxon>
        <taxon>Hyphomicrobiales</taxon>
        <taxon>Bartonellaceae</taxon>
        <taxon>Bartonella</taxon>
    </lineage>
</organism>
<evidence type="ECO:0000256" key="9">
    <source>
        <dbReference type="ARBA" id="ARBA00023310"/>
    </source>
</evidence>
<comment type="similarity">
    <text evidence="3 10 11">Belongs to the ATPase epsilon chain family.</text>
</comment>
<comment type="function">
    <text evidence="1 10">Produces ATP from ADP in the presence of a proton gradient across the membrane.</text>
</comment>
<evidence type="ECO:0000256" key="7">
    <source>
        <dbReference type="ARBA" id="ARBA00023136"/>
    </source>
</evidence>
<dbReference type="CDD" id="cd12152">
    <property type="entry name" value="F1-ATPase_delta"/>
    <property type="match status" value="1"/>
</dbReference>
<dbReference type="PANTHER" id="PTHR13822">
    <property type="entry name" value="ATP SYNTHASE DELTA/EPSILON CHAIN"/>
    <property type="match status" value="1"/>
</dbReference>
<evidence type="ECO:0000256" key="11">
    <source>
        <dbReference type="RuleBase" id="RU003656"/>
    </source>
</evidence>
<keyword evidence="14" id="KW-1185">Reference proteome</keyword>
<keyword evidence="9 10" id="KW-0066">ATP synthesis</keyword>
<keyword evidence="5 10" id="KW-0375">Hydrogen ion transport</keyword>
<dbReference type="GO" id="GO:0045259">
    <property type="term" value="C:proton-transporting ATP synthase complex"/>
    <property type="evidence" value="ECO:0007669"/>
    <property type="project" value="UniProtKB-KW"/>
</dbReference>
<sequence length="146" mass="15778">MLNLVEVFVENNKVECFLFEIVSPEKFVFSEQVVSVVLPSESGALTVMAHHAPLVASVVLGSVRVLTSSGEKLFAVYGGVANVTSSGCSLLVEKVVAVEHLSFNTLEQQILQVRTTLEGDASDEAKHKVEDFFHQLTAVDTVLTEA</sequence>
<evidence type="ECO:0000313" key="14">
    <source>
        <dbReference type="Proteomes" id="UP000002648"/>
    </source>
</evidence>
<dbReference type="GO" id="GO:0005524">
    <property type="term" value="F:ATP binding"/>
    <property type="evidence" value="ECO:0007669"/>
    <property type="project" value="UniProtKB-UniRule"/>
</dbReference>
<dbReference type="GO" id="GO:0005886">
    <property type="term" value="C:plasma membrane"/>
    <property type="evidence" value="ECO:0007669"/>
    <property type="project" value="UniProtKB-SubCell"/>
</dbReference>
<dbReference type="HAMAP" id="MF_00530">
    <property type="entry name" value="ATP_synth_epsil_bac"/>
    <property type="match status" value="1"/>
</dbReference>
<protein>
    <recommendedName>
        <fullName evidence="10">ATP synthase epsilon chain</fullName>
    </recommendedName>
    <alternativeName>
        <fullName evidence="10">ATP synthase F1 sector epsilon subunit</fullName>
    </alternativeName>
    <alternativeName>
        <fullName evidence="10">F-ATPase epsilon subunit</fullName>
    </alternativeName>
</protein>
<evidence type="ECO:0000256" key="4">
    <source>
        <dbReference type="ARBA" id="ARBA00022448"/>
    </source>
</evidence>
<evidence type="ECO:0000256" key="2">
    <source>
        <dbReference type="ARBA" id="ARBA00004184"/>
    </source>
</evidence>
<evidence type="ECO:0000313" key="13">
    <source>
        <dbReference type="EMBL" id="EJF97769.1"/>
    </source>
</evidence>
<proteinExistence type="inferred from homology"/>
<evidence type="ECO:0000256" key="10">
    <source>
        <dbReference type="HAMAP-Rule" id="MF_00530"/>
    </source>
</evidence>
<dbReference type="Pfam" id="PF02823">
    <property type="entry name" value="ATP-synt_DE_N"/>
    <property type="match status" value="1"/>
</dbReference>
<keyword evidence="10" id="KW-1003">Cell membrane</keyword>
<dbReference type="InterPro" id="IPR020546">
    <property type="entry name" value="ATP_synth_F1_dsu/esu_N"/>
</dbReference>
<comment type="subcellular location">
    <subcellularLocation>
        <location evidence="10">Cell membrane</location>
        <topology evidence="10">Peripheral membrane protein</topology>
    </subcellularLocation>
    <subcellularLocation>
        <location evidence="2">Endomembrane system</location>
        <topology evidence="2">Peripheral membrane protein</topology>
    </subcellularLocation>
</comment>
<feature type="domain" description="ATP synthase F1 complex delta/epsilon subunit N-terminal" evidence="12">
    <location>
        <begin position="19"/>
        <end position="94"/>
    </location>
</feature>
<dbReference type="EMBL" id="AIMD01000004">
    <property type="protein sequence ID" value="EJF97769.1"/>
    <property type="molecule type" value="Genomic_DNA"/>
</dbReference>
<dbReference type="InterPro" id="IPR001469">
    <property type="entry name" value="ATP_synth_F1_dsu/esu"/>
</dbReference>
<dbReference type="SUPFAM" id="SSF51344">
    <property type="entry name" value="Epsilon subunit of F1F0-ATP synthase N-terminal domain"/>
    <property type="match status" value="1"/>
</dbReference>
<comment type="subunit">
    <text evidence="10 11">F-type ATPases have 2 components, CF(1) - the catalytic core - and CF(0) - the membrane proton channel. CF(1) has five subunits: alpha(3), beta(3), gamma(1), delta(1), epsilon(1). CF(0) has three main subunits: a, b and c.</text>
</comment>
<dbReference type="NCBIfam" id="TIGR01216">
    <property type="entry name" value="ATP_synt_epsi"/>
    <property type="match status" value="1"/>
</dbReference>
<dbReference type="Gene3D" id="2.60.15.10">
    <property type="entry name" value="F0F1 ATP synthase delta/epsilon subunit, N-terminal"/>
    <property type="match status" value="1"/>
</dbReference>
<dbReference type="InterPro" id="IPR036771">
    <property type="entry name" value="ATPsynth_dsu/esu_N"/>
</dbReference>
<reference evidence="13 14" key="1">
    <citation type="submission" date="2012-03" db="EMBL/GenBank/DDBJ databases">
        <title>The Genome Sequence of Bartonella taylorii 8TBB.</title>
        <authorList>
            <consortium name="The Broad Institute Genome Sequencing Platform"/>
            <consortium name="The Broad Institute Genome Sequencing Center for Infectious Disease"/>
            <person name="Feldgarden M."/>
            <person name="Kirby J."/>
            <person name="Kosoy M."/>
            <person name="Birtles R."/>
            <person name="Probert W.S."/>
            <person name="Chiaraviglio L."/>
            <person name="Young S.K."/>
            <person name="Zeng Q."/>
            <person name="Gargeya S."/>
            <person name="Fitzgerald M."/>
            <person name="Haas B."/>
            <person name="Abouelleil A."/>
            <person name="Alvarado L."/>
            <person name="Arachchi H.M."/>
            <person name="Berlin A."/>
            <person name="Chapman S.B."/>
            <person name="Gearin G."/>
            <person name="Goldberg J."/>
            <person name="Griggs A."/>
            <person name="Gujja S."/>
            <person name="Hansen M."/>
            <person name="Heiman D."/>
            <person name="Howarth C."/>
            <person name="Larimer J."/>
            <person name="Lui A."/>
            <person name="MacDonald P.J.P."/>
            <person name="McCowen C."/>
            <person name="Montmayeur A."/>
            <person name="Murphy C."/>
            <person name="Neiman D."/>
            <person name="Pearson M."/>
            <person name="Priest M."/>
            <person name="Roberts A."/>
            <person name="Saif S."/>
            <person name="Shea T."/>
            <person name="Sisk P."/>
            <person name="Stolte C."/>
            <person name="Sykes S."/>
            <person name="Wortman J."/>
            <person name="Nusbaum C."/>
            <person name="Birren B."/>
        </authorList>
    </citation>
    <scope>NUCLEOTIDE SEQUENCE [LARGE SCALE GENOMIC DNA]</scope>
    <source>
        <strain evidence="13 14">8TBB</strain>
    </source>
</reference>
<dbReference type="Proteomes" id="UP000002648">
    <property type="component" value="Unassembled WGS sequence"/>
</dbReference>
<comment type="caution">
    <text evidence="13">The sequence shown here is derived from an EMBL/GenBank/DDBJ whole genome shotgun (WGS) entry which is preliminary data.</text>
</comment>
<gene>
    <name evidence="10" type="primary">atpC</name>
    <name evidence="13" type="ORF">ME9_00148</name>
</gene>
<dbReference type="GO" id="GO:0046933">
    <property type="term" value="F:proton-transporting ATP synthase activity, rotational mechanism"/>
    <property type="evidence" value="ECO:0007669"/>
    <property type="project" value="UniProtKB-UniRule"/>
</dbReference>
<dbReference type="GO" id="GO:0012505">
    <property type="term" value="C:endomembrane system"/>
    <property type="evidence" value="ECO:0007669"/>
    <property type="project" value="UniProtKB-SubCell"/>
</dbReference>
<evidence type="ECO:0000256" key="5">
    <source>
        <dbReference type="ARBA" id="ARBA00022781"/>
    </source>
</evidence>
<evidence type="ECO:0000256" key="6">
    <source>
        <dbReference type="ARBA" id="ARBA00023065"/>
    </source>
</evidence>
<evidence type="ECO:0000259" key="12">
    <source>
        <dbReference type="Pfam" id="PF02823"/>
    </source>
</evidence>
<accession>A0A9P2W3H2</accession>
<dbReference type="AlphaFoldDB" id="A0A9P2W3H2"/>
<keyword evidence="6 10" id="KW-0406">Ion transport</keyword>
<evidence type="ECO:0000256" key="3">
    <source>
        <dbReference type="ARBA" id="ARBA00005712"/>
    </source>
</evidence>